<sequence length="89" mass="9711">MRGRGLPGLRAHRPGPARRRHRRRAGAADRHRRRSVDLVRHTPRLPGREARRTPGHRHLGASTPRAGVLGLTPKNTTARGAGFTKGGAP</sequence>
<dbReference type="Proteomes" id="UP000253094">
    <property type="component" value="Unassembled WGS sequence"/>
</dbReference>
<accession>A0A367EM27</accession>
<dbReference type="EMBL" id="QOIL01000034">
    <property type="protein sequence ID" value="RCG19091.1"/>
    <property type="molecule type" value="Genomic_DNA"/>
</dbReference>
<protein>
    <submittedName>
        <fullName evidence="2">Uncharacterized protein</fullName>
    </submittedName>
</protein>
<evidence type="ECO:0000313" key="2">
    <source>
        <dbReference type="EMBL" id="RCG19091.1"/>
    </source>
</evidence>
<keyword evidence="3" id="KW-1185">Reference proteome</keyword>
<feature type="region of interest" description="Disordered" evidence="1">
    <location>
        <begin position="1"/>
        <end position="89"/>
    </location>
</feature>
<feature type="compositionally biased region" description="Basic residues" evidence="1">
    <location>
        <begin position="10"/>
        <end position="34"/>
    </location>
</feature>
<proteinExistence type="predicted"/>
<gene>
    <name evidence="2" type="ORF">DQ384_38075</name>
</gene>
<dbReference type="AlphaFoldDB" id="A0A367EM27"/>
<organism evidence="2 3">
    <name type="scientific">Sphaerisporangium album</name>
    <dbReference type="NCBI Taxonomy" id="509200"/>
    <lineage>
        <taxon>Bacteria</taxon>
        <taxon>Bacillati</taxon>
        <taxon>Actinomycetota</taxon>
        <taxon>Actinomycetes</taxon>
        <taxon>Streptosporangiales</taxon>
        <taxon>Streptosporangiaceae</taxon>
        <taxon>Sphaerisporangium</taxon>
    </lineage>
</organism>
<evidence type="ECO:0000313" key="3">
    <source>
        <dbReference type="Proteomes" id="UP000253094"/>
    </source>
</evidence>
<evidence type="ECO:0000256" key="1">
    <source>
        <dbReference type="SAM" id="MobiDB-lite"/>
    </source>
</evidence>
<name>A0A367EM27_9ACTN</name>
<reference evidence="2 3" key="1">
    <citation type="submission" date="2018-06" db="EMBL/GenBank/DDBJ databases">
        <title>Sphaerisporangium craniellae sp. nov., isolated from a marine sponge in the South China Sea.</title>
        <authorList>
            <person name="Li L."/>
        </authorList>
    </citation>
    <scope>NUCLEOTIDE SEQUENCE [LARGE SCALE GENOMIC DNA]</scope>
    <source>
        <strain evidence="2 3">CCTCC AA 208026</strain>
    </source>
</reference>
<feature type="compositionally biased region" description="Basic and acidic residues" evidence="1">
    <location>
        <begin position="35"/>
        <end position="52"/>
    </location>
</feature>
<comment type="caution">
    <text evidence="2">The sequence shown here is derived from an EMBL/GenBank/DDBJ whole genome shotgun (WGS) entry which is preliminary data.</text>
</comment>